<dbReference type="EMBL" id="CAFBNA010000127">
    <property type="protein sequence ID" value="CAB4943598.1"/>
    <property type="molecule type" value="Genomic_DNA"/>
</dbReference>
<dbReference type="GO" id="GO:0016491">
    <property type="term" value="F:oxidoreductase activity"/>
    <property type="evidence" value="ECO:0007669"/>
    <property type="project" value="InterPro"/>
</dbReference>
<proteinExistence type="predicted"/>
<dbReference type="SUPFAM" id="SSF54292">
    <property type="entry name" value="2Fe-2S ferredoxin-like"/>
    <property type="match status" value="1"/>
</dbReference>
<dbReference type="Gene3D" id="3.10.20.30">
    <property type="match status" value="1"/>
</dbReference>
<dbReference type="GO" id="GO:0046872">
    <property type="term" value="F:metal ion binding"/>
    <property type="evidence" value="ECO:0007669"/>
    <property type="project" value="UniProtKB-KW"/>
</dbReference>
<reference evidence="8" key="1">
    <citation type="submission" date="2020-05" db="EMBL/GenBank/DDBJ databases">
        <authorList>
            <person name="Chiriac C."/>
            <person name="Salcher M."/>
            <person name="Ghai R."/>
            <person name="Kavagutti S V."/>
        </authorList>
    </citation>
    <scope>NUCLEOTIDE SEQUENCE</scope>
</reference>
<evidence type="ECO:0000256" key="2">
    <source>
        <dbReference type="ARBA" id="ARBA00022723"/>
    </source>
</evidence>
<dbReference type="Pfam" id="PF01799">
    <property type="entry name" value="Fer2_2"/>
    <property type="match status" value="1"/>
</dbReference>
<dbReference type="GO" id="GO:0051537">
    <property type="term" value="F:2 iron, 2 sulfur cluster binding"/>
    <property type="evidence" value="ECO:0007669"/>
    <property type="project" value="UniProtKB-KW"/>
</dbReference>
<evidence type="ECO:0000313" key="7">
    <source>
        <dbReference type="EMBL" id="CAB4631421.1"/>
    </source>
</evidence>
<sequence length="547" mass="57149">MTDSVSTEPAQITFVVDGEQVSVPDNGVSLLAALRGRLGNRAPKAGCNPQGQCGCCTVLVDGAPRVACVTPVRRISGRVITTVDGLAEEDRERWSDALLATGGSQCGFCTPGIVCRLEGLRSKNTAADDLDAVDRALAAHLCRCTGWQTIREAWSLVVSGSSVMEHARAEDRNFADASRRATIEGQSTQQVSAEVVLGRGGFAEDTAPADALVAIPNGDGGWVVAASLPEARALAGKVQGRHGTTSPEPPLELPEGEWELTLRTGWVEPAYLETDASWCEPGGEPFTSLANGGAFGGKLHTDVGHVARELAYEHRQAVRVVLSREDVVRTGPKRPPIAAGIRSDGSGVIRVVRTDGIAAAIASVAPQIVVEEVDVVGPPTSVDIRGAGVVEAQLLLAALHAKKNAEAIDSSAHVVTVTSAEGAVATVSIGLDGVVRVDLRCGQVLDAIVLRSYAIGAVHMALGWVTSEGLSVDEDGTISDLTIRSFGVLRSADMPHVEVTLHEEDSEPVNGSDAVFAATAAAVWSAQGWPTDWPTGRSMTDPVRVTQ</sequence>
<organism evidence="8">
    <name type="scientific">freshwater metagenome</name>
    <dbReference type="NCBI Taxonomy" id="449393"/>
    <lineage>
        <taxon>unclassified sequences</taxon>
        <taxon>metagenomes</taxon>
        <taxon>ecological metagenomes</taxon>
    </lineage>
</organism>
<dbReference type="InterPro" id="IPR002888">
    <property type="entry name" value="2Fe-2S-bd"/>
</dbReference>
<dbReference type="PROSITE" id="PS51085">
    <property type="entry name" value="2FE2S_FER_2"/>
    <property type="match status" value="1"/>
</dbReference>
<dbReference type="SUPFAM" id="SSF56003">
    <property type="entry name" value="Molybdenum cofactor-binding domain"/>
    <property type="match status" value="1"/>
</dbReference>
<dbReference type="InterPro" id="IPR037165">
    <property type="entry name" value="AldOxase/xan_DH_Mopterin-bd_sf"/>
</dbReference>
<keyword evidence="3" id="KW-0408">Iron</keyword>
<feature type="domain" description="2Fe-2S ferredoxin-type" evidence="5">
    <location>
        <begin position="10"/>
        <end position="86"/>
    </location>
</feature>
<dbReference type="EMBL" id="CAEZUO010000148">
    <property type="protein sequence ID" value="CAB4620156.1"/>
    <property type="molecule type" value="Genomic_DNA"/>
</dbReference>
<dbReference type="EMBL" id="CAEZVK010000067">
    <property type="protein sequence ID" value="CAB4631421.1"/>
    <property type="molecule type" value="Genomic_DNA"/>
</dbReference>
<keyword evidence="4" id="KW-0411">Iron-sulfur</keyword>
<gene>
    <name evidence="6" type="ORF">UFOPK1827_01923</name>
    <name evidence="7" type="ORF">UFOPK2000_00743</name>
    <name evidence="8" type="ORF">UFOPK3708_01594</name>
</gene>
<evidence type="ECO:0000313" key="8">
    <source>
        <dbReference type="EMBL" id="CAB4943598.1"/>
    </source>
</evidence>
<name>A0A6J7JJ63_9ZZZZ</name>
<dbReference type="PANTHER" id="PTHR44379">
    <property type="entry name" value="OXIDOREDUCTASE WITH IRON-SULFUR SUBUNIT"/>
    <property type="match status" value="1"/>
</dbReference>
<dbReference type="InterPro" id="IPR036884">
    <property type="entry name" value="2Fe-2S-bd_dom_sf"/>
</dbReference>
<dbReference type="InterPro" id="IPR051452">
    <property type="entry name" value="Diverse_Oxidoreductases"/>
</dbReference>
<evidence type="ECO:0000313" key="6">
    <source>
        <dbReference type="EMBL" id="CAB4620156.1"/>
    </source>
</evidence>
<evidence type="ECO:0000256" key="4">
    <source>
        <dbReference type="ARBA" id="ARBA00023014"/>
    </source>
</evidence>
<dbReference type="InterPro" id="IPR001041">
    <property type="entry name" value="2Fe-2S_ferredoxin-type"/>
</dbReference>
<dbReference type="PANTHER" id="PTHR44379:SF8">
    <property type="entry name" value="XANTHINE DEHYDROGENASE IRON-SULFUR-BINDING SUBUNIT XDHC-RELATED"/>
    <property type="match status" value="1"/>
</dbReference>
<dbReference type="SUPFAM" id="SSF47741">
    <property type="entry name" value="CO dehydrogenase ISP C-domain like"/>
    <property type="match status" value="1"/>
</dbReference>
<evidence type="ECO:0000256" key="1">
    <source>
        <dbReference type="ARBA" id="ARBA00022714"/>
    </source>
</evidence>
<protein>
    <submittedName>
        <fullName evidence="8">Unannotated protein</fullName>
    </submittedName>
</protein>
<accession>A0A6J7JJ63</accession>
<dbReference type="AlphaFoldDB" id="A0A6J7JJ63"/>
<dbReference type="Gene3D" id="1.10.150.120">
    <property type="entry name" value="[2Fe-2S]-binding domain"/>
    <property type="match status" value="1"/>
</dbReference>
<keyword evidence="2" id="KW-0479">Metal-binding</keyword>
<dbReference type="InterPro" id="IPR012675">
    <property type="entry name" value="Beta-grasp_dom_sf"/>
</dbReference>
<dbReference type="Gene3D" id="3.30.365.10">
    <property type="entry name" value="Aldehyde oxidase/xanthine dehydrogenase, molybdopterin binding domain"/>
    <property type="match status" value="3"/>
</dbReference>
<dbReference type="InterPro" id="IPR036010">
    <property type="entry name" value="2Fe-2S_ferredoxin-like_sf"/>
</dbReference>
<evidence type="ECO:0000256" key="3">
    <source>
        <dbReference type="ARBA" id="ARBA00023004"/>
    </source>
</evidence>
<evidence type="ECO:0000259" key="5">
    <source>
        <dbReference type="PROSITE" id="PS51085"/>
    </source>
</evidence>
<keyword evidence="1" id="KW-0001">2Fe-2S</keyword>